<gene>
    <name evidence="2" type="ORF">SELSPUOL_02195</name>
</gene>
<evidence type="ECO:0000313" key="3">
    <source>
        <dbReference type="Proteomes" id="UP000003505"/>
    </source>
</evidence>
<dbReference type="EMBL" id="ACKP02000049">
    <property type="protein sequence ID" value="EEX76370.1"/>
    <property type="molecule type" value="Genomic_DNA"/>
</dbReference>
<evidence type="ECO:0000313" key="2">
    <source>
        <dbReference type="EMBL" id="EEX76370.1"/>
    </source>
</evidence>
<protein>
    <submittedName>
        <fullName evidence="2">Uncharacterized protein</fullName>
    </submittedName>
</protein>
<accession>C9LXI8</accession>
<proteinExistence type="predicted"/>
<dbReference type="Proteomes" id="UP000003505">
    <property type="component" value="Unassembled WGS sequence"/>
</dbReference>
<dbReference type="AlphaFoldDB" id="C9LXI8"/>
<organism evidence="2 3">
    <name type="scientific">Selenomonas sputigena (strain ATCC 35185 / DSM 20758 / CCUG 44933 / VPI D19B-28)</name>
    <dbReference type="NCBI Taxonomy" id="546271"/>
    <lineage>
        <taxon>Bacteria</taxon>
        <taxon>Bacillati</taxon>
        <taxon>Bacillota</taxon>
        <taxon>Negativicutes</taxon>
        <taxon>Selenomonadales</taxon>
        <taxon>Selenomonadaceae</taxon>
        <taxon>Selenomonas</taxon>
    </lineage>
</organism>
<sequence>MSITRLLLHSESTDKSRAALRKSPLEQGRQGGRLLKTLLYYHRNDSFASLQFTSLQFVCRDCSDEISKQILTPCRSLTIGPRIRPDDCSKIHSESRRIIFS</sequence>
<evidence type="ECO:0000256" key="1">
    <source>
        <dbReference type="SAM" id="MobiDB-lite"/>
    </source>
</evidence>
<name>C9LXI8_SELS3</name>
<feature type="region of interest" description="Disordered" evidence="1">
    <location>
        <begin position="1"/>
        <end position="25"/>
    </location>
</feature>
<reference evidence="2 3" key="1">
    <citation type="submission" date="2009-09" db="EMBL/GenBank/DDBJ databases">
        <authorList>
            <person name="Weinstock G."/>
            <person name="Sodergren E."/>
            <person name="Clifton S."/>
            <person name="Fulton L."/>
            <person name="Fulton B."/>
            <person name="Courtney L."/>
            <person name="Fronick C."/>
            <person name="Harrison M."/>
            <person name="Strong C."/>
            <person name="Farmer C."/>
            <person name="Delahaunty K."/>
            <person name="Markovic C."/>
            <person name="Hall O."/>
            <person name="Minx P."/>
            <person name="Tomlinson C."/>
            <person name="Mitreva M."/>
            <person name="Nelson J."/>
            <person name="Hou S."/>
            <person name="Wollam A."/>
            <person name="Pepin K.H."/>
            <person name="Johnson M."/>
            <person name="Bhonagiri V."/>
            <person name="Nash W.E."/>
            <person name="Warren W."/>
            <person name="Chinwalla A."/>
            <person name="Mardis E.R."/>
            <person name="Wilson R.K."/>
        </authorList>
    </citation>
    <scope>NUCLEOTIDE SEQUENCE [LARGE SCALE GENOMIC DNA]</scope>
    <source>
        <strain evidence="3">ATCC 35185 / DSM 20758 / VPI D19B-28</strain>
    </source>
</reference>
<comment type="caution">
    <text evidence="2">The sequence shown here is derived from an EMBL/GenBank/DDBJ whole genome shotgun (WGS) entry which is preliminary data.</text>
</comment>